<evidence type="ECO:0000313" key="7">
    <source>
        <dbReference type="EMBL" id="MFB9714578.1"/>
    </source>
</evidence>
<evidence type="ECO:0000256" key="2">
    <source>
        <dbReference type="ARBA" id="ARBA00023015"/>
    </source>
</evidence>
<dbReference type="CDD" id="cd01392">
    <property type="entry name" value="HTH_LacI"/>
    <property type="match status" value="1"/>
</dbReference>
<dbReference type="GO" id="GO:0003677">
    <property type="term" value="F:DNA binding"/>
    <property type="evidence" value="ECO:0007669"/>
    <property type="project" value="UniProtKB-KW"/>
</dbReference>
<keyword evidence="2" id="KW-0805">Transcription regulation</keyword>
<gene>
    <name evidence="7" type="ORF">ACFFPI_10650</name>
</gene>
<dbReference type="PANTHER" id="PTHR30146">
    <property type="entry name" value="LACI-RELATED TRANSCRIPTIONAL REPRESSOR"/>
    <property type="match status" value="1"/>
</dbReference>
<evidence type="ECO:0000256" key="1">
    <source>
        <dbReference type="ARBA" id="ARBA00022491"/>
    </source>
</evidence>
<comment type="caution">
    <text evidence="7">The sequence shown here is derived from an EMBL/GenBank/DDBJ whole genome shotgun (WGS) entry which is preliminary data.</text>
</comment>
<keyword evidence="4" id="KW-0804">Transcription</keyword>
<dbReference type="RefSeq" id="WP_345051660.1">
    <property type="nucleotide sequence ID" value="NZ_BAABED010000001.1"/>
</dbReference>
<sequence length="362" mass="38339">MTSTQTLQQTGPHMTRPGSRPGTTMNDVAAAAGVSQATVSLVLNDAAGTRFSEETRHRVHAAAHQLGYRTNAHAKVLRDGVAGMLGFVGDFVATAPFAGTIIEGAQARAGEAGLLLLTVNTGGDKALEAASLETMLSYKVAGVVYAAMEHRVLDVPDVLAEVPAVVLNSRDRSGRFPSFVPQEELGGYTATKRLLDAGHRRIAMINIGAVDSELPAVVGRYAGHLRALEEAGIRADPRLHRSGDGHESSGFTNAVALMAEPRPPTAIFCASDRTAWGAYQALARLGVSIPHDVSLVGFDNQETLAPHLRPGLTTLQLPFLEMGRRAVELILAGADRDGSTEYFECPLVERHSVAPPKSTSCH</sequence>
<proteinExistence type="predicted"/>
<reference evidence="7 8" key="1">
    <citation type="submission" date="2024-09" db="EMBL/GenBank/DDBJ databases">
        <authorList>
            <person name="Sun Q."/>
            <person name="Mori K."/>
        </authorList>
    </citation>
    <scope>NUCLEOTIDE SEQUENCE [LARGE SCALE GENOMIC DNA]</scope>
    <source>
        <strain evidence="7 8">JCM 13519</strain>
    </source>
</reference>
<feature type="region of interest" description="Disordered" evidence="5">
    <location>
        <begin position="1"/>
        <end position="25"/>
    </location>
</feature>
<evidence type="ECO:0000256" key="5">
    <source>
        <dbReference type="SAM" id="MobiDB-lite"/>
    </source>
</evidence>
<dbReference type="SMART" id="SM00354">
    <property type="entry name" value="HTH_LACI"/>
    <property type="match status" value="1"/>
</dbReference>
<dbReference type="Gene3D" id="1.10.260.40">
    <property type="entry name" value="lambda repressor-like DNA-binding domains"/>
    <property type="match status" value="1"/>
</dbReference>
<dbReference type="Pfam" id="PF00356">
    <property type="entry name" value="LacI"/>
    <property type="match status" value="1"/>
</dbReference>
<accession>A0ABV5UPW7</accession>
<organism evidence="7 8">
    <name type="scientific">Arthrobacter methylotrophus</name>
    <dbReference type="NCBI Taxonomy" id="121291"/>
    <lineage>
        <taxon>Bacteria</taxon>
        <taxon>Bacillati</taxon>
        <taxon>Actinomycetota</taxon>
        <taxon>Actinomycetes</taxon>
        <taxon>Micrococcales</taxon>
        <taxon>Micrococcaceae</taxon>
        <taxon>Arthrobacter</taxon>
    </lineage>
</organism>
<dbReference type="InterPro" id="IPR046335">
    <property type="entry name" value="LacI/GalR-like_sensor"/>
</dbReference>
<dbReference type="SUPFAM" id="SSF47413">
    <property type="entry name" value="lambda repressor-like DNA-binding domains"/>
    <property type="match status" value="1"/>
</dbReference>
<keyword evidence="3 7" id="KW-0238">DNA-binding</keyword>
<dbReference type="Gene3D" id="3.40.50.2300">
    <property type="match status" value="2"/>
</dbReference>
<feature type="domain" description="HTH lacI-type" evidence="6">
    <location>
        <begin position="23"/>
        <end position="79"/>
    </location>
</feature>
<evidence type="ECO:0000259" key="6">
    <source>
        <dbReference type="PROSITE" id="PS50932"/>
    </source>
</evidence>
<dbReference type="InterPro" id="IPR010982">
    <property type="entry name" value="Lambda_DNA-bd_dom_sf"/>
</dbReference>
<feature type="compositionally biased region" description="Polar residues" evidence="5">
    <location>
        <begin position="1"/>
        <end position="12"/>
    </location>
</feature>
<dbReference type="Pfam" id="PF13377">
    <property type="entry name" value="Peripla_BP_3"/>
    <property type="match status" value="1"/>
</dbReference>
<name>A0ABV5UPW7_9MICC</name>
<dbReference type="InterPro" id="IPR000843">
    <property type="entry name" value="HTH_LacI"/>
</dbReference>
<protein>
    <submittedName>
        <fullName evidence="7">LacI family DNA-binding transcriptional regulator</fullName>
    </submittedName>
</protein>
<evidence type="ECO:0000313" key="8">
    <source>
        <dbReference type="Proteomes" id="UP001589536"/>
    </source>
</evidence>
<dbReference type="CDD" id="cd06288">
    <property type="entry name" value="PBP1_sucrose_transcription_regulator"/>
    <property type="match status" value="1"/>
</dbReference>
<dbReference type="EMBL" id="JBHMBH010000023">
    <property type="protein sequence ID" value="MFB9714578.1"/>
    <property type="molecule type" value="Genomic_DNA"/>
</dbReference>
<evidence type="ECO:0000256" key="3">
    <source>
        <dbReference type="ARBA" id="ARBA00023125"/>
    </source>
</evidence>
<dbReference type="InterPro" id="IPR028082">
    <property type="entry name" value="Peripla_BP_I"/>
</dbReference>
<dbReference type="Proteomes" id="UP001589536">
    <property type="component" value="Unassembled WGS sequence"/>
</dbReference>
<keyword evidence="1" id="KW-0678">Repressor</keyword>
<dbReference type="PANTHER" id="PTHR30146:SF148">
    <property type="entry name" value="HTH-TYPE TRANSCRIPTIONAL REPRESSOR PURR-RELATED"/>
    <property type="match status" value="1"/>
</dbReference>
<evidence type="ECO:0000256" key="4">
    <source>
        <dbReference type="ARBA" id="ARBA00023163"/>
    </source>
</evidence>
<dbReference type="SUPFAM" id="SSF53822">
    <property type="entry name" value="Periplasmic binding protein-like I"/>
    <property type="match status" value="1"/>
</dbReference>
<dbReference type="PROSITE" id="PS00356">
    <property type="entry name" value="HTH_LACI_1"/>
    <property type="match status" value="1"/>
</dbReference>
<keyword evidence="8" id="KW-1185">Reference proteome</keyword>
<dbReference type="PROSITE" id="PS50932">
    <property type="entry name" value="HTH_LACI_2"/>
    <property type="match status" value="1"/>
</dbReference>